<feature type="compositionally biased region" description="Low complexity" evidence="8">
    <location>
        <begin position="41"/>
        <end position="52"/>
    </location>
</feature>
<proteinExistence type="predicted"/>
<feature type="region of interest" description="Disordered" evidence="8">
    <location>
        <begin position="41"/>
        <end position="72"/>
    </location>
</feature>
<dbReference type="Proteomes" id="UP001211907">
    <property type="component" value="Unassembled WGS sequence"/>
</dbReference>
<comment type="catalytic activity">
    <reaction evidence="7">
        <text>ATP + H2O = ADP + phosphate + H(+)</text>
        <dbReference type="Rhea" id="RHEA:13065"/>
        <dbReference type="ChEBI" id="CHEBI:15377"/>
        <dbReference type="ChEBI" id="CHEBI:15378"/>
        <dbReference type="ChEBI" id="CHEBI:30616"/>
        <dbReference type="ChEBI" id="CHEBI:43474"/>
        <dbReference type="ChEBI" id="CHEBI:456216"/>
        <dbReference type="EC" id="3.6.4.13"/>
    </reaction>
</comment>
<dbReference type="GO" id="GO:0016787">
    <property type="term" value="F:hydrolase activity"/>
    <property type="evidence" value="ECO:0007669"/>
    <property type="project" value="UniProtKB-KW"/>
</dbReference>
<keyword evidence="11" id="KW-1185">Reference proteome</keyword>
<keyword evidence="2" id="KW-0547">Nucleotide-binding</keyword>
<dbReference type="InterPro" id="IPR014001">
    <property type="entry name" value="Helicase_ATP-bd"/>
</dbReference>
<evidence type="ECO:0000256" key="2">
    <source>
        <dbReference type="ARBA" id="ARBA00022741"/>
    </source>
</evidence>
<keyword evidence="3" id="KW-0378">Hydrolase</keyword>
<dbReference type="SUPFAM" id="SSF52540">
    <property type="entry name" value="P-loop containing nucleoside triphosphate hydrolases"/>
    <property type="match status" value="1"/>
</dbReference>
<evidence type="ECO:0000256" key="8">
    <source>
        <dbReference type="SAM" id="MobiDB-lite"/>
    </source>
</evidence>
<dbReference type="Gene3D" id="3.40.50.300">
    <property type="entry name" value="P-loop containing nucleotide triphosphate hydrolases"/>
    <property type="match status" value="1"/>
</dbReference>
<dbReference type="GO" id="GO:0005524">
    <property type="term" value="F:ATP binding"/>
    <property type="evidence" value="ECO:0007669"/>
    <property type="project" value="UniProtKB-KW"/>
</dbReference>
<accession>A0AAD5X5T6</accession>
<feature type="non-terminal residue" evidence="10">
    <location>
        <position position="271"/>
    </location>
</feature>
<dbReference type="EC" id="3.6.4.13" evidence="1"/>
<keyword evidence="5" id="KW-0067">ATP-binding</keyword>
<dbReference type="PANTHER" id="PTHR47959:SF1">
    <property type="entry name" value="ATP-DEPENDENT RNA HELICASE DBPA"/>
    <property type="match status" value="1"/>
</dbReference>
<evidence type="ECO:0000259" key="9">
    <source>
        <dbReference type="PROSITE" id="PS51192"/>
    </source>
</evidence>
<dbReference type="PROSITE" id="PS51192">
    <property type="entry name" value="HELICASE_ATP_BIND_1"/>
    <property type="match status" value="1"/>
</dbReference>
<dbReference type="GO" id="GO:0003723">
    <property type="term" value="F:RNA binding"/>
    <property type="evidence" value="ECO:0007669"/>
    <property type="project" value="UniProtKB-KW"/>
</dbReference>
<evidence type="ECO:0000256" key="3">
    <source>
        <dbReference type="ARBA" id="ARBA00022801"/>
    </source>
</evidence>
<protein>
    <recommendedName>
        <fullName evidence="1">RNA helicase</fullName>
        <ecNumber evidence="1">3.6.4.13</ecNumber>
    </recommendedName>
</protein>
<reference evidence="10" key="1">
    <citation type="submission" date="2020-05" db="EMBL/GenBank/DDBJ databases">
        <title>Phylogenomic resolution of chytrid fungi.</title>
        <authorList>
            <person name="Stajich J.E."/>
            <person name="Amses K."/>
            <person name="Simmons R."/>
            <person name="Seto K."/>
            <person name="Myers J."/>
            <person name="Bonds A."/>
            <person name="Quandt C.A."/>
            <person name="Barry K."/>
            <person name="Liu P."/>
            <person name="Grigoriev I."/>
            <person name="Longcore J.E."/>
            <person name="James T.Y."/>
        </authorList>
    </citation>
    <scope>NUCLEOTIDE SEQUENCE</scope>
    <source>
        <strain evidence="10">JEL0513</strain>
    </source>
</reference>
<dbReference type="InterPro" id="IPR011545">
    <property type="entry name" value="DEAD/DEAH_box_helicase_dom"/>
</dbReference>
<dbReference type="Pfam" id="PF00270">
    <property type="entry name" value="DEAD"/>
    <property type="match status" value="1"/>
</dbReference>
<name>A0AAD5X5T6_9FUNG</name>
<dbReference type="EMBL" id="JADGJH010005344">
    <property type="protein sequence ID" value="KAJ3080956.1"/>
    <property type="molecule type" value="Genomic_DNA"/>
</dbReference>
<dbReference type="InterPro" id="IPR027417">
    <property type="entry name" value="P-loop_NTPase"/>
</dbReference>
<comment type="caution">
    <text evidence="10">The sequence shown here is derived from an EMBL/GenBank/DDBJ whole genome shotgun (WGS) entry which is preliminary data.</text>
</comment>
<keyword evidence="6" id="KW-0694">RNA-binding</keyword>
<evidence type="ECO:0000256" key="1">
    <source>
        <dbReference type="ARBA" id="ARBA00012552"/>
    </source>
</evidence>
<dbReference type="AlphaFoldDB" id="A0AAD5X5T6"/>
<dbReference type="GO" id="GO:0003724">
    <property type="term" value="F:RNA helicase activity"/>
    <property type="evidence" value="ECO:0007669"/>
    <property type="project" value="UniProtKB-EC"/>
</dbReference>
<evidence type="ECO:0000313" key="10">
    <source>
        <dbReference type="EMBL" id="KAJ3080956.1"/>
    </source>
</evidence>
<feature type="domain" description="Helicase ATP-binding" evidence="9">
    <location>
        <begin position="147"/>
        <end position="271"/>
    </location>
</feature>
<evidence type="ECO:0000256" key="6">
    <source>
        <dbReference type="ARBA" id="ARBA00022884"/>
    </source>
</evidence>
<dbReference type="InterPro" id="IPR050079">
    <property type="entry name" value="DEAD_box_RNA_helicase"/>
</dbReference>
<dbReference type="PANTHER" id="PTHR47959">
    <property type="entry name" value="ATP-DEPENDENT RNA HELICASE RHLE-RELATED"/>
    <property type="match status" value="1"/>
</dbReference>
<feature type="non-terminal residue" evidence="10">
    <location>
        <position position="1"/>
    </location>
</feature>
<dbReference type="GO" id="GO:0005829">
    <property type="term" value="C:cytosol"/>
    <property type="evidence" value="ECO:0007669"/>
    <property type="project" value="TreeGrafter"/>
</dbReference>
<organism evidence="10 11">
    <name type="scientific">Physocladia obscura</name>
    <dbReference type="NCBI Taxonomy" id="109957"/>
    <lineage>
        <taxon>Eukaryota</taxon>
        <taxon>Fungi</taxon>
        <taxon>Fungi incertae sedis</taxon>
        <taxon>Chytridiomycota</taxon>
        <taxon>Chytridiomycota incertae sedis</taxon>
        <taxon>Chytridiomycetes</taxon>
        <taxon>Chytridiales</taxon>
        <taxon>Chytriomycetaceae</taxon>
        <taxon>Physocladia</taxon>
    </lineage>
</organism>
<evidence type="ECO:0000313" key="11">
    <source>
        <dbReference type="Proteomes" id="UP001211907"/>
    </source>
</evidence>
<feature type="region of interest" description="Disordered" evidence="8">
    <location>
        <begin position="114"/>
        <end position="146"/>
    </location>
</feature>
<gene>
    <name evidence="10" type="ORF">HK100_010010</name>
</gene>
<evidence type="ECO:0000256" key="7">
    <source>
        <dbReference type="ARBA" id="ARBA00047984"/>
    </source>
</evidence>
<evidence type="ECO:0000256" key="4">
    <source>
        <dbReference type="ARBA" id="ARBA00022806"/>
    </source>
</evidence>
<feature type="compositionally biased region" description="Basic and acidic residues" evidence="8">
    <location>
        <begin position="120"/>
        <end position="139"/>
    </location>
</feature>
<evidence type="ECO:0000256" key="5">
    <source>
        <dbReference type="ARBA" id="ARBA00022840"/>
    </source>
</evidence>
<sequence>PTVHGSTVSAAWFANSCAFARSSLASAFPVFSRAAFRLQSSPSKSSTNTASPVPASNGITKQNAPPAKLRQSTEPLQFVSPWNSYPLISAETIEAIEYERTTLVQHKVLSALFGPPSETEPERRDLKSEQKPHAVEHIGESQNKSNEAKVFTKPDLLVRSKHGTGKMLAFAVAAVESILQSPEKFKRTNATPVVIFTPTQQQVVNLHEKLSHLMKAHKLNTVVLHGGGDRARQIKSLVYNPTQVIIATPGRFIDILVKEPKAKKRMRGLKL</sequence>
<keyword evidence="4" id="KW-0347">Helicase</keyword>